<proteinExistence type="predicted"/>
<accession>A0A4Y2C601</accession>
<dbReference type="AlphaFoldDB" id="A0A4Y2C601"/>
<name>A0A4Y2C601_ARAVE</name>
<keyword evidence="3" id="KW-1185">Reference proteome</keyword>
<evidence type="ECO:0000313" key="2">
    <source>
        <dbReference type="EMBL" id="GBL99890.1"/>
    </source>
</evidence>
<feature type="transmembrane region" description="Helical" evidence="1">
    <location>
        <begin position="91"/>
        <end position="111"/>
    </location>
</feature>
<protein>
    <submittedName>
        <fullName evidence="2">Uncharacterized protein</fullName>
    </submittedName>
</protein>
<comment type="caution">
    <text evidence="2">The sequence shown here is derived from an EMBL/GenBank/DDBJ whole genome shotgun (WGS) entry which is preliminary data.</text>
</comment>
<gene>
    <name evidence="2" type="ORF">AVEN_19402_1</name>
</gene>
<keyword evidence="1" id="KW-0472">Membrane</keyword>
<evidence type="ECO:0000313" key="3">
    <source>
        <dbReference type="Proteomes" id="UP000499080"/>
    </source>
</evidence>
<keyword evidence="1" id="KW-1133">Transmembrane helix</keyword>
<organism evidence="2 3">
    <name type="scientific">Araneus ventricosus</name>
    <name type="common">Orbweaver spider</name>
    <name type="synonym">Epeira ventricosa</name>
    <dbReference type="NCBI Taxonomy" id="182803"/>
    <lineage>
        <taxon>Eukaryota</taxon>
        <taxon>Metazoa</taxon>
        <taxon>Ecdysozoa</taxon>
        <taxon>Arthropoda</taxon>
        <taxon>Chelicerata</taxon>
        <taxon>Arachnida</taxon>
        <taxon>Araneae</taxon>
        <taxon>Araneomorphae</taxon>
        <taxon>Entelegynae</taxon>
        <taxon>Araneoidea</taxon>
        <taxon>Araneidae</taxon>
        <taxon>Araneus</taxon>
    </lineage>
</organism>
<dbReference type="Proteomes" id="UP000499080">
    <property type="component" value="Unassembled WGS sequence"/>
</dbReference>
<sequence>MAKDVFFVSVGCLYLGYTAVKVFGAFNGDSPSLSSITGYVRNIFKTEEPELQRSTKRLKIQHDVKREDDPRLDITDSMISDSSKHDFDENLIVGSFVIVFGLITLLDIFFLKDLTRFNPQ</sequence>
<dbReference type="EMBL" id="BGPR01000152">
    <property type="protein sequence ID" value="GBL99890.1"/>
    <property type="molecule type" value="Genomic_DNA"/>
</dbReference>
<reference evidence="2 3" key="1">
    <citation type="journal article" date="2019" name="Sci. Rep.">
        <title>Orb-weaving spider Araneus ventricosus genome elucidates the spidroin gene catalogue.</title>
        <authorList>
            <person name="Kono N."/>
            <person name="Nakamura H."/>
            <person name="Ohtoshi R."/>
            <person name="Moran D.A.P."/>
            <person name="Shinohara A."/>
            <person name="Yoshida Y."/>
            <person name="Fujiwara M."/>
            <person name="Mori M."/>
            <person name="Tomita M."/>
            <person name="Arakawa K."/>
        </authorList>
    </citation>
    <scope>NUCLEOTIDE SEQUENCE [LARGE SCALE GENOMIC DNA]</scope>
</reference>
<evidence type="ECO:0000256" key="1">
    <source>
        <dbReference type="SAM" id="Phobius"/>
    </source>
</evidence>
<keyword evidence="1" id="KW-0812">Transmembrane</keyword>